<evidence type="ECO:0000256" key="1">
    <source>
        <dbReference type="ARBA" id="ARBA00022741"/>
    </source>
</evidence>
<keyword evidence="2" id="KW-0378">Hydrolase</keyword>
<dbReference type="InterPro" id="IPR014001">
    <property type="entry name" value="Helicase_ATP-bd"/>
</dbReference>
<gene>
    <name evidence="7" type="primary">FUN30</name>
    <name evidence="7" type="ORF">CcaverHIS019_0212320</name>
</gene>
<name>A0AA48L1L9_9TREE</name>
<evidence type="ECO:0000256" key="2">
    <source>
        <dbReference type="ARBA" id="ARBA00022801"/>
    </source>
</evidence>
<feature type="compositionally biased region" description="Low complexity" evidence="4">
    <location>
        <begin position="39"/>
        <end position="52"/>
    </location>
</feature>
<dbReference type="EMBL" id="AP028213">
    <property type="protein sequence ID" value="BEI89870.1"/>
    <property type="molecule type" value="Genomic_DNA"/>
</dbReference>
<evidence type="ECO:0000259" key="6">
    <source>
        <dbReference type="PROSITE" id="PS51194"/>
    </source>
</evidence>
<dbReference type="InterPro" id="IPR027417">
    <property type="entry name" value="P-loop_NTPase"/>
</dbReference>
<feature type="compositionally biased region" description="Basic and acidic residues" evidence="4">
    <location>
        <begin position="164"/>
        <end position="184"/>
    </location>
</feature>
<evidence type="ECO:0000313" key="8">
    <source>
        <dbReference type="Proteomes" id="UP001233271"/>
    </source>
</evidence>
<reference evidence="7" key="1">
    <citation type="journal article" date="2023" name="BMC Genomics">
        <title>Chromosome-level genome assemblies of Cutaneotrichosporon spp. (Trichosporonales, Basidiomycota) reveal imbalanced evolution between nucleotide sequences and chromosome synteny.</title>
        <authorList>
            <person name="Kobayashi Y."/>
            <person name="Kayamori A."/>
            <person name="Aoki K."/>
            <person name="Shiwa Y."/>
            <person name="Matsutani M."/>
            <person name="Fujita N."/>
            <person name="Sugita T."/>
            <person name="Iwasaki W."/>
            <person name="Tanaka N."/>
            <person name="Takashima M."/>
        </authorList>
    </citation>
    <scope>NUCLEOTIDE SEQUENCE</scope>
    <source>
        <strain evidence="7">HIS019</strain>
    </source>
</reference>
<dbReference type="Gene3D" id="3.40.50.10810">
    <property type="entry name" value="Tandem AAA-ATPase domain"/>
    <property type="match status" value="1"/>
</dbReference>
<dbReference type="Pfam" id="PF00271">
    <property type="entry name" value="Helicase_C"/>
    <property type="match status" value="1"/>
</dbReference>
<feature type="region of interest" description="Disordered" evidence="4">
    <location>
        <begin position="160"/>
        <end position="311"/>
    </location>
</feature>
<dbReference type="PANTHER" id="PTHR10799">
    <property type="entry name" value="SNF2/RAD54 HELICASE FAMILY"/>
    <property type="match status" value="1"/>
</dbReference>
<evidence type="ECO:0000259" key="5">
    <source>
        <dbReference type="PROSITE" id="PS51192"/>
    </source>
</evidence>
<dbReference type="SUPFAM" id="SSF52540">
    <property type="entry name" value="P-loop containing nucleoside triphosphate hydrolases"/>
    <property type="match status" value="2"/>
</dbReference>
<accession>A0AA48L1L9</accession>
<protein>
    <submittedName>
        <fullName evidence="7">Uncharacterized protein</fullName>
    </submittedName>
</protein>
<dbReference type="Pfam" id="PF00176">
    <property type="entry name" value="SNF2-rel_dom"/>
    <property type="match status" value="1"/>
</dbReference>
<dbReference type="InterPro" id="IPR049730">
    <property type="entry name" value="SNF2/RAD54-like_C"/>
</dbReference>
<dbReference type="PROSITE" id="PS51194">
    <property type="entry name" value="HELICASE_CTER"/>
    <property type="match status" value="1"/>
</dbReference>
<feature type="region of interest" description="Disordered" evidence="4">
    <location>
        <begin position="1024"/>
        <end position="1054"/>
    </location>
</feature>
<evidence type="ECO:0000313" key="7">
    <source>
        <dbReference type="EMBL" id="BEI89870.1"/>
    </source>
</evidence>
<dbReference type="GO" id="GO:0005524">
    <property type="term" value="F:ATP binding"/>
    <property type="evidence" value="ECO:0007669"/>
    <property type="project" value="InterPro"/>
</dbReference>
<feature type="compositionally biased region" description="Polar residues" evidence="4">
    <location>
        <begin position="103"/>
        <end position="112"/>
    </location>
</feature>
<sequence>MQSIPAEERRALLDKLKDRRAVRAPLPVSPEYDNQILVPASSSPAGPPKAKGTFIPSSNLNPPIRAVGSPTALMETIKRPSAADFSPDSPQPLSRLKKRYEESPSTSPTKATGSVPLITDSAPSSRAPHRSGVKANKLISLAKQTHSNEIEGSIKRLKTQFPGLERETYRRALERHGGDDKGLLRELAASKAKADAAPSTQTSASSSTSNLASSLQKYRFEPGLPTKPSSQGSSPAPIPLAASRSASPAKRPRKNEQSEARREKSTIYARRQKQAQKRDPDEASDHYSSDDGDAWNDGTRRRKRRKSDDDIDAEGEALKAFNTATADVLTGTMACSQEQAEKIIKLRPYEDASDVQAKLSKARGISYKLFEQYVEIMEGYVQIDNCLNGCDSIAQDIAQTLAVWKGAATTSDSIVGTPRSDGLNDAKIDVAKVSELLLAETDQRRKKILASYIRQQPALLSEGTVLKDYQLLGVNWLNLLYTRKIGCILADEMGLGKTIQVIAFLAHLKEYGIKGPHLILVPASTLENWTREFGRFAPDIDVQTYYGSQAERADLRDDLKRQFRAGDLEVVLASYTQVAAKDDLSFFRRKIDFETCIYDEGHMLKSFDTKRYKDLLSIVPQWRLLLTGTPVQNNLQELVSLLMFILTDMFSDAEPYLRQIFKVQTAGAANLLSASRTSRARTMLTPFVLRRRKAHVLTLPPKIEKVEECDMTPAQARLYRETMRKSRKVIEEMGDAALDAAAAADDDGKPAVKKKNAKDTKKTSSSNILMDLRKAANHPLLFRRLYTKAKVEALAKACLNTPQWADSRLDYVIEDLEVMSDAEIHHFVKDHPDLSKFSLDPSAFLEGGKMKALVALIDRCKAEGTRMLLFSQFTMLLDILQVALDHIGAKWTRLDGATRTDERQGLVDEFNEDPDITVFLLSTKAGGVGINLTAASVVVIFDQDFNPHNDKQAADRAYRIGQEREVEVIKLVTKGSIDEDILSIGMTKLELDDKIAADEGDDKKMATEVKKSLLTTLKSKFKDDVEDEPMVEEEEEERMPSTQVKRARGGGGGA</sequence>
<keyword evidence="8" id="KW-1185">Reference proteome</keyword>
<dbReference type="SMART" id="SM00490">
    <property type="entry name" value="HELICc"/>
    <property type="match status" value="1"/>
</dbReference>
<feature type="compositionally biased region" description="Basic and acidic residues" evidence="4">
    <location>
        <begin position="254"/>
        <end position="265"/>
    </location>
</feature>
<feature type="compositionally biased region" description="Low complexity" evidence="4">
    <location>
        <begin position="189"/>
        <end position="214"/>
    </location>
</feature>
<feature type="compositionally biased region" description="Basic and acidic residues" evidence="4">
    <location>
        <begin position="276"/>
        <end position="289"/>
    </location>
</feature>
<dbReference type="GO" id="GO:0016787">
    <property type="term" value="F:hydrolase activity"/>
    <property type="evidence" value="ECO:0007669"/>
    <property type="project" value="UniProtKB-KW"/>
</dbReference>
<dbReference type="InterPro" id="IPR038718">
    <property type="entry name" value="SNF2-like_sf"/>
</dbReference>
<feature type="domain" description="Helicase C-terminal" evidence="6">
    <location>
        <begin position="852"/>
        <end position="1013"/>
    </location>
</feature>
<dbReference type="FunFam" id="3.40.50.10810:FF:000102">
    <property type="entry name" value="Chromosome organization and biogenesis-related protein, putative"/>
    <property type="match status" value="1"/>
</dbReference>
<feature type="region of interest" description="Disordered" evidence="4">
    <location>
        <begin position="745"/>
        <end position="765"/>
    </location>
</feature>
<proteinExistence type="predicted"/>
<dbReference type="AlphaFoldDB" id="A0AA48L1L9"/>
<feature type="compositionally biased region" description="Acidic residues" evidence="4">
    <location>
        <begin position="1024"/>
        <end position="1037"/>
    </location>
</feature>
<dbReference type="RefSeq" id="XP_060455136.1">
    <property type="nucleotide sequence ID" value="XM_060598331.1"/>
</dbReference>
<evidence type="ECO:0000256" key="4">
    <source>
        <dbReference type="SAM" id="MobiDB-lite"/>
    </source>
</evidence>
<dbReference type="SMART" id="SM00487">
    <property type="entry name" value="DEXDc"/>
    <property type="match status" value="1"/>
</dbReference>
<keyword evidence="1" id="KW-0547">Nucleotide-binding</keyword>
<dbReference type="Proteomes" id="UP001233271">
    <property type="component" value="Chromosome 2"/>
</dbReference>
<dbReference type="InterPro" id="IPR001650">
    <property type="entry name" value="Helicase_C-like"/>
</dbReference>
<dbReference type="PROSITE" id="PS51192">
    <property type="entry name" value="HELICASE_ATP_BIND_1"/>
    <property type="match status" value="1"/>
</dbReference>
<organism evidence="7 8">
    <name type="scientific">Cutaneotrichosporon cavernicola</name>
    <dbReference type="NCBI Taxonomy" id="279322"/>
    <lineage>
        <taxon>Eukaryota</taxon>
        <taxon>Fungi</taxon>
        <taxon>Dikarya</taxon>
        <taxon>Basidiomycota</taxon>
        <taxon>Agaricomycotina</taxon>
        <taxon>Tremellomycetes</taxon>
        <taxon>Trichosporonales</taxon>
        <taxon>Trichosporonaceae</taxon>
        <taxon>Cutaneotrichosporon</taxon>
    </lineage>
</organism>
<dbReference type="GeneID" id="85493741"/>
<dbReference type="Gene3D" id="3.40.50.300">
    <property type="entry name" value="P-loop containing nucleotide triphosphate hydrolases"/>
    <property type="match status" value="1"/>
</dbReference>
<dbReference type="InterPro" id="IPR000330">
    <property type="entry name" value="SNF2_N"/>
</dbReference>
<feature type="compositionally biased region" description="Low complexity" evidence="4">
    <location>
        <begin position="233"/>
        <end position="249"/>
    </location>
</feature>
<dbReference type="CDD" id="cd18793">
    <property type="entry name" value="SF2_C_SNF"/>
    <property type="match status" value="1"/>
</dbReference>
<keyword evidence="3" id="KW-0067">ATP-binding</keyword>
<feature type="domain" description="Helicase ATP-binding" evidence="5">
    <location>
        <begin position="478"/>
        <end position="648"/>
    </location>
</feature>
<evidence type="ECO:0000256" key="3">
    <source>
        <dbReference type="ARBA" id="ARBA00022840"/>
    </source>
</evidence>
<feature type="region of interest" description="Disordered" evidence="4">
    <location>
        <begin position="35"/>
        <end position="135"/>
    </location>
</feature>
<dbReference type="KEGG" id="ccac:CcaHIS019_0212320"/>